<accession>A0AAV2R4T0</accession>
<keyword evidence="7" id="KW-0472">Membrane</keyword>
<dbReference type="Pfam" id="PF00090">
    <property type="entry name" value="TSP_1"/>
    <property type="match status" value="3"/>
</dbReference>
<dbReference type="PROSITE" id="PS50092">
    <property type="entry name" value="TSP1"/>
    <property type="match status" value="2"/>
</dbReference>
<evidence type="ECO:0000256" key="2">
    <source>
        <dbReference type="ARBA" id="ARBA00022692"/>
    </source>
</evidence>
<evidence type="ECO:0000256" key="8">
    <source>
        <dbReference type="ARBA" id="ARBA00023157"/>
    </source>
</evidence>
<dbReference type="SMART" id="SM00209">
    <property type="entry name" value="TSP1"/>
    <property type="match status" value="3"/>
</dbReference>
<comment type="subcellular location">
    <subcellularLocation>
        <location evidence="1">Membrane</location>
        <topology evidence="1">Single-pass membrane protein</topology>
    </subcellularLocation>
</comment>
<dbReference type="FunFam" id="2.20.100.10:FF:000021">
    <property type="entry name" value="semaphorin-5B isoform X1"/>
    <property type="match status" value="1"/>
</dbReference>
<organism evidence="11 12">
    <name type="scientific">Meganyctiphanes norvegica</name>
    <name type="common">Northern krill</name>
    <name type="synonym">Thysanopoda norvegica</name>
    <dbReference type="NCBI Taxonomy" id="48144"/>
    <lineage>
        <taxon>Eukaryota</taxon>
        <taxon>Metazoa</taxon>
        <taxon>Ecdysozoa</taxon>
        <taxon>Arthropoda</taxon>
        <taxon>Crustacea</taxon>
        <taxon>Multicrustacea</taxon>
        <taxon>Malacostraca</taxon>
        <taxon>Eumalacostraca</taxon>
        <taxon>Eucarida</taxon>
        <taxon>Euphausiacea</taxon>
        <taxon>Euphausiidae</taxon>
        <taxon>Meganyctiphanes</taxon>
    </lineage>
</organism>
<feature type="non-terminal residue" evidence="11">
    <location>
        <position position="163"/>
    </location>
</feature>
<dbReference type="InterPro" id="IPR000884">
    <property type="entry name" value="TSP1_rpt"/>
</dbReference>
<name>A0AAV2R4T0_MEGNR</name>
<evidence type="ECO:0000313" key="12">
    <source>
        <dbReference type="Proteomes" id="UP001497623"/>
    </source>
</evidence>
<keyword evidence="2" id="KW-0812">Transmembrane</keyword>
<reference evidence="11 12" key="1">
    <citation type="submission" date="2024-05" db="EMBL/GenBank/DDBJ databases">
        <authorList>
            <person name="Wallberg A."/>
        </authorList>
    </citation>
    <scope>NUCLEOTIDE SEQUENCE [LARGE SCALE GENOMIC DNA]</scope>
</reference>
<evidence type="ECO:0000313" key="11">
    <source>
        <dbReference type="EMBL" id="CAL4115627.1"/>
    </source>
</evidence>
<keyword evidence="4" id="KW-0221">Differentiation</keyword>
<proteinExistence type="predicted"/>
<dbReference type="FunFam" id="2.20.100.10:FF:000001">
    <property type="entry name" value="semaphorin-5A isoform X1"/>
    <property type="match status" value="2"/>
</dbReference>
<protein>
    <recommendedName>
        <fullName evidence="13">PROP</fullName>
    </recommendedName>
</protein>
<dbReference type="InterPro" id="IPR052065">
    <property type="entry name" value="Compl_asym_regulator"/>
</dbReference>
<evidence type="ECO:0000256" key="6">
    <source>
        <dbReference type="ARBA" id="ARBA00022989"/>
    </source>
</evidence>
<keyword evidence="6" id="KW-1133">Transmembrane helix</keyword>
<evidence type="ECO:0000256" key="7">
    <source>
        <dbReference type="ARBA" id="ARBA00023136"/>
    </source>
</evidence>
<evidence type="ECO:0000256" key="1">
    <source>
        <dbReference type="ARBA" id="ARBA00004167"/>
    </source>
</evidence>
<dbReference type="GO" id="GO:0016020">
    <property type="term" value="C:membrane"/>
    <property type="evidence" value="ECO:0007669"/>
    <property type="project" value="UniProtKB-SubCell"/>
</dbReference>
<dbReference type="InterPro" id="IPR036383">
    <property type="entry name" value="TSP1_rpt_sf"/>
</dbReference>
<keyword evidence="3" id="KW-0677">Repeat</keyword>
<keyword evidence="8" id="KW-1015">Disulfide bond</keyword>
<dbReference type="Proteomes" id="UP001497623">
    <property type="component" value="Unassembled WGS sequence"/>
</dbReference>
<dbReference type="PANTHER" id="PTHR22906">
    <property type="entry name" value="PROPERDIN"/>
    <property type="match status" value="1"/>
</dbReference>
<dbReference type="AlphaFoldDB" id="A0AAV2R4T0"/>
<sequence length="163" mass="17655">VDGGWGRWSPWQPCKQSGTEDSCHCHHRVCDSPAPAFGGAPCKGSMIEVSNCTLHGGWTSWSSWSQCSATCGIAVKTRKRTCTNPEPKNGGRVCVGQQTTEIYCHQLPSCPLYIPLPVDGGWSQWDSWSECSVKSGSGMQKRKRFCTNPSPRDGGAQCVGSDE</sequence>
<dbReference type="PANTHER" id="PTHR22906:SF21">
    <property type="entry name" value="SEMA DOMAIN-CONTAINING PROTEIN"/>
    <property type="match status" value="1"/>
</dbReference>
<gene>
    <name evidence="11" type="ORF">MNOR_LOCUS20702</name>
</gene>
<feature type="region of interest" description="Disordered" evidence="10">
    <location>
        <begin position="133"/>
        <end position="163"/>
    </location>
</feature>
<evidence type="ECO:0000256" key="3">
    <source>
        <dbReference type="ARBA" id="ARBA00022737"/>
    </source>
</evidence>
<dbReference type="Gene3D" id="2.20.100.10">
    <property type="entry name" value="Thrombospondin type-1 (TSP1) repeat"/>
    <property type="match status" value="3"/>
</dbReference>
<dbReference type="PRINTS" id="PR01705">
    <property type="entry name" value="TSP1REPEAT"/>
</dbReference>
<dbReference type="EMBL" id="CAXKWB010016162">
    <property type="protein sequence ID" value="CAL4115627.1"/>
    <property type="molecule type" value="Genomic_DNA"/>
</dbReference>
<feature type="non-terminal residue" evidence="11">
    <location>
        <position position="1"/>
    </location>
</feature>
<dbReference type="SUPFAM" id="SSF82895">
    <property type="entry name" value="TSP-1 type 1 repeat"/>
    <property type="match status" value="3"/>
</dbReference>
<comment type="caution">
    <text evidence="11">The sequence shown here is derived from an EMBL/GenBank/DDBJ whole genome shotgun (WGS) entry which is preliminary data.</text>
</comment>
<dbReference type="GO" id="GO:0030154">
    <property type="term" value="P:cell differentiation"/>
    <property type="evidence" value="ECO:0007669"/>
    <property type="project" value="UniProtKB-KW"/>
</dbReference>
<keyword evidence="12" id="KW-1185">Reference proteome</keyword>
<evidence type="ECO:0000256" key="5">
    <source>
        <dbReference type="ARBA" id="ARBA00022902"/>
    </source>
</evidence>
<dbReference type="GO" id="GO:0007399">
    <property type="term" value="P:nervous system development"/>
    <property type="evidence" value="ECO:0007669"/>
    <property type="project" value="UniProtKB-KW"/>
</dbReference>
<evidence type="ECO:0000256" key="10">
    <source>
        <dbReference type="SAM" id="MobiDB-lite"/>
    </source>
</evidence>
<evidence type="ECO:0008006" key="13">
    <source>
        <dbReference type="Google" id="ProtNLM"/>
    </source>
</evidence>
<keyword evidence="5" id="KW-0524">Neurogenesis</keyword>
<evidence type="ECO:0000256" key="9">
    <source>
        <dbReference type="ARBA" id="ARBA00023180"/>
    </source>
</evidence>
<keyword evidence="9" id="KW-0325">Glycoprotein</keyword>
<evidence type="ECO:0000256" key="4">
    <source>
        <dbReference type="ARBA" id="ARBA00022782"/>
    </source>
</evidence>